<dbReference type="InParanoid" id="Q01SE5"/>
<accession>Q01SE5</accession>
<dbReference type="GO" id="GO:0004792">
    <property type="term" value="F:thiosulfate-cyanide sulfurtransferase activity"/>
    <property type="evidence" value="ECO:0007669"/>
    <property type="project" value="InterPro"/>
</dbReference>
<dbReference type="SUPFAM" id="SSF52821">
    <property type="entry name" value="Rhodanese/Cell cycle control phosphatase"/>
    <property type="match status" value="2"/>
</dbReference>
<dbReference type="InterPro" id="IPR036873">
    <property type="entry name" value="Rhodanese-like_dom_sf"/>
</dbReference>
<dbReference type="AlphaFoldDB" id="Q01SE5"/>
<dbReference type="Gene3D" id="3.40.250.10">
    <property type="entry name" value="Rhodanese-like domain"/>
    <property type="match status" value="2"/>
</dbReference>
<keyword evidence="3" id="KW-0732">Signal</keyword>
<dbReference type="PROSITE" id="PS00683">
    <property type="entry name" value="RHODANESE_2"/>
    <property type="match status" value="1"/>
</dbReference>
<dbReference type="CDD" id="cd01448">
    <property type="entry name" value="TST_Repeat_1"/>
    <property type="match status" value="1"/>
</dbReference>
<dbReference type="HOGENOM" id="CLU_031618_1_3_0"/>
<dbReference type="InterPro" id="IPR051126">
    <property type="entry name" value="Thiosulfate_sulfurtransferase"/>
</dbReference>
<reference evidence="5" key="1">
    <citation type="submission" date="2006-10" db="EMBL/GenBank/DDBJ databases">
        <title>Complete sequence of Solibacter usitatus Ellin6076.</title>
        <authorList>
            <consortium name="US DOE Joint Genome Institute"/>
            <person name="Copeland A."/>
            <person name="Lucas S."/>
            <person name="Lapidus A."/>
            <person name="Barry K."/>
            <person name="Detter J.C."/>
            <person name="Glavina del Rio T."/>
            <person name="Hammon N."/>
            <person name="Israni S."/>
            <person name="Dalin E."/>
            <person name="Tice H."/>
            <person name="Pitluck S."/>
            <person name="Thompson L.S."/>
            <person name="Brettin T."/>
            <person name="Bruce D."/>
            <person name="Han C."/>
            <person name="Tapia R."/>
            <person name="Gilna P."/>
            <person name="Schmutz J."/>
            <person name="Larimer F."/>
            <person name="Land M."/>
            <person name="Hauser L."/>
            <person name="Kyrpides N."/>
            <person name="Mikhailova N."/>
            <person name="Janssen P.H."/>
            <person name="Kuske C.R."/>
            <person name="Richardson P."/>
        </authorList>
    </citation>
    <scope>NUCLEOTIDE SEQUENCE</scope>
    <source>
        <strain evidence="5">Ellin6076</strain>
    </source>
</reference>
<keyword evidence="1" id="KW-0677">Repeat</keyword>
<dbReference type="CDD" id="cd01449">
    <property type="entry name" value="TST_Repeat_2"/>
    <property type="match status" value="1"/>
</dbReference>
<dbReference type="PANTHER" id="PTHR43855:SF1">
    <property type="entry name" value="THIOSULFATE SULFURTRANSFERASE"/>
    <property type="match status" value="1"/>
</dbReference>
<proteinExistence type="predicted"/>
<keyword evidence="2 5" id="KW-0808">Transferase</keyword>
<feature type="domain" description="Rhodanese" evidence="4">
    <location>
        <begin position="186"/>
        <end position="302"/>
    </location>
</feature>
<name>Q01SE5_SOLUE</name>
<evidence type="ECO:0000256" key="1">
    <source>
        <dbReference type="ARBA" id="ARBA00022737"/>
    </source>
</evidence>
<feature type="chain" id="PRO_5004162381" description="Sulfurtransferase" evidence="3">
    <location>
        <begin position="23"/>
        <end position="306"/>
    </location>
</feature>
<gene>
    <name evidence="5" type="ordered locus">Acid_6501</name>
</gene>
<evidence type="ECO:0000256" key="2">
    <source>
        <dbReference type="RuleBase" id="RU000507"/>
    </source>
</evidence>
<feature type="signal peptide" evidence="3">
    <location>
        <begin position="1"/>
        <end position="22"/>
    </location>
</feature>
<dbReference type="eggNOG" id="COG2897">
    <property type="taxonomic scope" value="Bacteria"/>
</dbReference>
<dbReference type="KEGG" id="sus:Acid_6501"/>
<dbReference type="InterPro" id="IPR001307">
    <property type="entry name" value="Thiosulphate_STrfase_CS"/>
</dbReference>
<dbReference type="EMBL" id="CP000473">
    <property type="protein sequence ID" value="ABJ87425.1"/>
    <property type="molecule type" value="Genomic_DNA"/>
</dbReference>
<protein>
    <recommendedName>
        <fullName evidence="2">Sulfurtransferase</fullName>
    </recommendedName>
</protein>
<dbReference type="SMART" id="SM00450">
    <property type="entry name" value="RHOD"/>
    <property type="match status" value="2"/>
</dbReference>
<dbReference type="InterPro" id="IPR001763">
    <property type="entry name" value="Rhodanese-like_dom"/>
</dbReference>
<dbReference type="PROSITE" id="PS50206">
    <property type="entry name" value="RHODANESE_3"/>
    <property type="match status" value="2"/>
</dbReference>
<evidence type="ECO:0000313" key="5">
    <source>
        <dbReference type="EMBL" id="ABJ87425.1"/>
    </source>
</evidence>
<dbReference type="FunCoup" id="Q01SE5">
    <property type="interactions" value="566"/>
</dbReference>
<sequence precursor="true">MKRTWIGLVLSCLMAAHTIAAATCGGHGDRATMLVTTGWLAQHLKDKNMVILAIGQEAEYKEHIPGAISLRLDEVTTPMEMGKLMYELPPIDQLQKTLTALGITNDSRVVLYLSNQGLAAMTRVYLTLDAIGLGARTSILDGGLKVWKSENRPVTAEVAAVKPGKLDLCPQGDVIALMDFVKSNINHPGVRILDARAEQFYTGQTAGKTHDGQDQRKGHIPGAGNLRFSSLYDEQGKFNSPDKLKAQFTEAGVKPGDKVVSYCHIGQQATVVYFAARYLGYDARMYDGSWDEWSAHAELPVEVSAK</sequence>
<dbReference type="STRING" id="234267.Acid_6501"/>
<evidence type="ECO:0000259" key="4">
    <source>
        <dbReference type="PROSITE" id="PS50206"/>
    </source>
</evidence>
<evidence type="ECO:0000256" key="3">
    <source>
        <dbReference type="SAM" id="SignalP"/>
    </source>
</evidence>
<dbReference type="PANTHER" id="PTHR43855">
    <property type="entry name" value="THIOSULFATE SULFURTRANSFERASE"/>
    <property type="match status" value="1"/>
</dbReference>
<dbReference type="OrthoDB" id="9770030at2"/>
<organism evidence="5">
    <name type="scientific">Solibacter usitatus (strain Ellin6076)</name>
    <dbReference type="NCBI Taxonomy" id="234267"/>
    <lineage>
        <taxon>Bacteria</taxon>
        <taxon>Pseudomonadati</taxon>
        <taxon>Acidobacteriota</taxon>
        <taxon>Terriglobia</taxon>
        <taxon>Bryobacterales</taxon>
        <taxon>Solibacteraceae</taxon>
        <taxon>Candidatus Solibacter</taxon>
    </lineage>
</organism>
<dbReference type="Pfam" id="PF00581">
    <property type="entry name" value="Rhodanese"/>
    <property type="match status" value="2"/>
</dbReference>
<feature type="domain" description="Rhodanese" evidence="4">
    <location>
        <begin position="61"/>
        <end position="156"/>
    </location>
</feature>